<keyword evidence="2" id="KW-0560">Oxidoreductase</keyword>
<dbReference type="GO" id="GO:0016616">
    <property type="term" value="F:oxidoreductase activity, acting on the CH-OH group of donors, NAD or NADP as acceptor"/>
    <property type="evidence" value="ECO:0007669"/>
    <property type="project" value="TreeGrafter"/>
</dbReference>
<dbReference type="NCBIfam" id="NF005559">
    <property type="entry name" value="PRK07231.1"/>
    <property type="match status" value="1"/>
</dbReference>
<feature type="coiled-coil region" evidence="3">
    <location>
        <begin position="33"/>
        <end position="60"/>
    </location>
</feature>
<name>A0A252F3I9_9FIRM</name>
<dbReference type="SUPFAM" id="SSF51735">
    <property type="entry name" value="NAD(P)-binding Rossmann-fold domains"/>
    <property type="match status" value="1"/>
</dbReference>
<comment type="similarity">
    <text evidence="1">Belongs to the short-chain dehydrogenases/reductases (SDR) family.</text>
</comment>
<dbReference type="PROSITE" id="PS00061">
    <property type="entry name" value="ADH_SHORT"/>
    <property type="match status" value="1"/>
</dbReference>
<protein>
    <submittedName>
        <fullName evidence="5">3-oxoacyl-ACP reductase</fullName>
    </submittedName>
</protein>
<evidence type="ECO:0000313" key="6">
    <source>
        <dbReference type="Proteomes" id="UP000194903"/>
    </source>
</evidence>
<dbReference type="NCBIfam" id="NF009466">
    <property type="entry name" value="PRK12826.1-2"/>
    <property type="match status" value="1"/>
</dbReference>
<keyword evidence="3" id="KW-0175">Coiled coil</keyword>
<dbReference type="RefSeq" id="WP_087018688.1">
    <property type="nucleotide sequence ID" value="NZ_CP178353.1"/>
</dbReference>
<dbReference type="PANTHER" id="PTHR42760">
    <property type="entry name" value="SHORT-CHAIN DEHYDROGENASES/REDUCTASES FAMILY MEMBER"/>
    <property type="match status" value="1"/>
</dbReference>
<dbReference type="InterPro" id="IPR036291">
    <property type="entry name" value="NAD(P)-bd_dom_sf"/>
</dbReference>
<proteinExistence type="inferred from homology"/>
<dbReference type="Gene3D" id="3.40.50.720">
    <property type="entry name" value="NAD(P)-binding Rossmann-like Domain"/>
    <property type="match status" value="1"/>
</dbReference>
<dbReference type="Pfam" id="PF13561">
    <property type="entry name" value="adh_short_C2"/>
    <property type="match status" value="1"/>
</dbReference>
<sequence length="244" mass="26244">MSKSVLITGAARGIGRACALKFAKEGWNVTACYARAQHAAQSLEEEIRQLGTQCRCVQADVTDSAAVHRLVLLAQAEFGTPDAVVCNAGMAQQKLFADITEDDWDTMFDVNVKGMYRVIREVLPQLLDRQAGSIVTVSSIWGQTGGSCEVHYSASKAAVIGMTKALAKELGLSGIRVNCVAPGVIDTDMNRMHGEDVMQELAEETPLGRNGTPEEVADVIYWLASEQSKFVTGQVLGVNGGFYI</sequence>
<feature type="domain" description="Ketoreductase" evidence="4">
    <location>
        <begin position="3"/>
        <end position="187"/>
    </location>
</feature>
<dbReference type="NCBIfam" id="NF047420">
    <property type="entry name" value="EF_P_mod_YmfI"/>
    <property type="match status" value="1"/>
</dbReference>
<dbReference type="EMBL" id="NHOC01000005">
    <property type="protein sequence ID" value="OUM20358.1"/>
    <property type="molecule type" value="Genomic_DNA"/>
</dbReference>
<evidence type="ECO:0000256" key="2">
    <source>
        <dbReference type="ARBA" id="ARBA00023002"/>
    </source>
</evidence>
<dbReference type="PRINTS" id="PR00080">
    <property type="entry name" value="SDRFAMILY"/>
</dbReference>
<comment type="caution">
    <text evidence="5">The sequence shown here is derived from an EMBL/GenBank/DDBJ whole genome shotgun (WGS) entry which is preliminary data.</text>
</comment>
<dbReference type="PRINTS" id="PR00081">
    <property type="entry name" value="GDHRDH"/>
</dbReference>
<evidence type="ECO:0000256" key="1">
    <source>
        <dbReference type="ARBA" id="ARBA00006484"/>
    </source>
</evidence>
<accession>A0A252F3I9</accession>
<dbReference type="AlphaFoldDB" id="A0A252F3I9"/>
<organism evidence="5 6">
    <name type="scientific">Butyricicoccus porcorum</name>
    <dbReference type="NCBI Taxonomy" id="1945634"/>
    <lineage>
        <taxon>Bacteria</taxon>
        <taxon>Bacillati</taxon>
        <taxon>Bacillota</taxon>
        <taxon>Clostridia</taxon>
        <taxon>Eubacteriales</taxon>
        <taxon>Butyricicoccaceae</taxon>
        <taxon>Butyricicoccus</taxon>
    </lineage>
</organism>
<dbReference type="PANTHER" id="PTHR42760:SF133">
    <property type="entry name" value="3-OXOACYL-[ACYL-CARRIER-PROTEIN] REDUCTASE"/>
    <property type="match status" value="1"/>
</dbReference>
<keyword evidence="6" id="KW-1185">Reference proteome</keyword>
<dbReference type="InterPro" id="IPR020904">
    <property type="entry name" value="Sc_DH/Rdtase_CS"/>
</dbReference>
<dbReference type="InterPro" id="IPR002347">
    <property type="entry name" value="SDR_fam"/>
</dbReference>
<evidence type="ECO:0000313" key="5">
    <source>
        <dbReference type="EMBL" id="OUM20358.1"/>
    </source>
</evidence>
<evidence type="ECO:0000259" key="4">
    <source>
        <dbReference type="SMART" id="SM00822"/>
    </source>
</evidence>
<dbReference type="OrthoDB" id="9803333at2"/>
<dbReference type="SMART" id="SM00822">
    <property type="entry name" value="PKS_KR"/>
    <property type="match status" value="1"/>
</dbReference>
<reference evidence="5 6" key="1">
    <citation type="submission" date="2017-05" db="EMBL/GenBank/DDBJ databases">
        <title>Butyricicoccus porcorum sp. nov. a butyrate-producing bacterium from the swine intestinal tract.</title>
        <authorList>
            <person name="Trachsel J."/>
            <person name="Humphrey S."/>
            <person name="Allen H.K."/>
        </authorList>
    </citation>
    <scope>NUCLEOTIDE SEQUENCE [LARGE SCALE GENOMIC DNA]</scope>
    <source>
        <strain evidence="5">BB10</strain>
    </source>
</reference>
<dbReference type="Proteomes" id="UP000194903">
    <property type="component" value="Unassembled WGS sequence"/>
</dbReference>
<dbReference type="FunFam" id="3.40.50.720:FF:000173">
    <property type="entry name" value="3-oxoacyl-[acyl-carrier protein] reductase"/>
    <property type="match status" value="1"/>
</dbReference>
<dbReference type="InterPro" id="IPR057326">
    <property type="entry name" value="KR_dom"/>
</dbReference>
<gene>
    <name evidence="5" type="ORF">CBW42_05830</name>
</gene>
<evidence type="ECO:0000256" key="3">
    <source>
        <dbReference type="SAM" id="Coils"/>
    </source>
</evidence>